<dbReference type="Proteomes" id="UP000295418">
    <property type="component" value="Unassembled WGS sequence"/>
</dbReference>
<dbReference type="OrthoDB" id="9812065at2"/>
<dbReference type="PANTHER" id="PTHR10587:SF80">
    <property type="entry name" value="CHITOOLIGOSACCHARIDE DEACETYLASE"/>
    <property type="match status" value="1"/>
</dbReference>
<reference evidence="2 3" key="1">
    <citation type="submission" date="2019-03" db="EMBL/GenBank/DDBJ databases">
        <authorList>
            <person name="Kim M.K.M."/>
        </authorList>
    </citation>
    <scope>NUCLEOTIDE SEQUENCE [LARGE SCALE GENOMIC DNA]</scope>
    <source>
        <strain evidence="2 3">18JY21-1</strain>
    </source>
</reference>
<evidence type="ECO:0000259" key="1">
    <source>
        <dbReference type="PROSITE" id="PS51677"/>
    </source>
</evidence>
<evidence type="ECO:0000313" key="2">
    <source>
        <dbReference type="EMBL" id="TCZ80011.1"/>
    </source>
</evidence>
<dbReference type="GO" id="GO:0016810">
    <property type="term" value="F:hydrolase activity, acting on carbon-nitrogen (but not peptide) bonds"/>
    <property type="evidence" value="ECO:0007669"/>
    <property type="project" value="InterPro"/>
</dbReference>
<dbReference type="PROSITE" id="PS51677">
    <property type="entry name" value="NODB"/>
    <property type="match status" value="1"/>
</dbReference>
<dbReference type="AlphaFoldDB" id="A0A4R4ENB7"/>
<dbReference type="PANTHER" id="PTHR10587">
    <property type="entry name" value="GLYCOSYL TRANSFERASE-RELATED"/>
    <property type="match status" value="1"/>
</dbReference>
<name>A0A4R4ENB7_9BACL</name>
<dbReference type="EMBL" id="SKFG01000002">
    <property type="protein sequence ID" value="TCZ80011.1"/>
    <property type="molecule type" value="Genomic_DNA"/>
</dbReference>
<keyword evidence="3" id="KW-1185">Reference proteome</keyword>
<dbReference type="Gene3D" id="3.20.20.370">
    <property type="entry name" value="Glycoside hydrolase/deacetylase"/>
    <property type="match status" value="1"/>
</dbReference>
<dbReference type="Pfam" id="PF01522">
    <property type="entry name" value="Polysacc_deac_1"/>
    <property type="match status" value="1"/>
</dbReference>
<dbReference type="SUPFAM" id="SSF88713">
    <property type="entry name" value="Glycoside hydrolase/deacetylase"/>
    <property type="match status" value="1"/>
</dbReference>
<gene>
    <name evidence="2" type="ORF">E0485_03880</name>
</gene>
<organism evidence="2 3">
    <name type="scientific">Paenibacillus albiflavus</name>
    <dbReference type="NCBI Taxonomy" id="2545760"/>
    <lineage>
        <taxon>Bacteria</taxon>
        <taxon>Bacillati</taxon>
        <taxon>Bacillota</taxon>
        <taxon>Bacilli</taxon>
        <taxon>Bacillales</taxon>
        <taxon>Paenibacillaceae</taxon>
        <taxon>Paenibacillus</taxon>
    </lineage>
</organism>
<accession>A0A4R4ENB7</accession>
<comment type="caution">
    <text evidence="2">The sequence shown here is derived from an EMBL/GenBank/DDBJ whole genome shotgun (WGS) entry which is preliminary data.</text>
</comment>
<dbReference type="GO" id="GO:0016020">
    <property type="term" value="C:membrane"/>
    <property type="evidence" value="ECO:0007669"/>
    <property type="project" value="TreeGrafter"/>
</dbReference>
<protein>
    <recommendedName>
        <fullName evidence="1">NodB homology domain-containing protein</fullName>
    </recommendedName>
</protein>
<dbReference type="RefSeq" id="WP_132416658.1">
    <property type="nucleotide sequence ID" value="NZ_SKFG01000002.1"/>
</dbReference>
<dbReference type="InterPro" id="IPR050248">
    <property type="entry name" value="Polysacc_deacetylase_ArnD"/>
</dbReference>
<dbReference type="InterPro" id="IPR011330">
    <property type="entry name" value="Glyco_hydro/deAcase_b/a-brl"/>
</dbReference>
<feature type="domain" description="NodB homology" evidence="1">
    <location>
        <begin position="136"/>
        <end position="312"/>
    </location>
</feature>
<evidence type="ECO:0000313" key="3">
    <source>
        <dbReference type="Proteomes" id="UP000295418"/>
    </source>
</evidence>
<dbReference type="GO" id="GO:0005975">
    <property type="term" value="P:carbohydrate metabolic process"/>
    <property type="evidence" value="ECO:0007669"/>
    <property type="project" value="InterPro"/>
</dbReference>
<dbReference type="InterPro" id="IPR002509">
    <property type="entry name" value="NODB_dom"/>
</dbReference>
<sequence length="339" mass="38179">MKWRRLLVLSGCLVITYYLLGQSKEMDAYIMSLKSEPAQATFSQIVYSPHDEELRKQIHLEAEKRRQAPIDAKSDRVWGLIPGYNGLEIDEEKTYKLAIKEGKLDDSTIVSYEVPPAVGLDELKPREIYKGNPNKPMVALMINVAWGDEYLPIMLDVLKREDVRATFFFDGTWLKKHLEIAKQIQAAGHELANHAYTHKDMDKLSRYNAIQEMSKTQELLSTGLGVNNTLFAPPSGAFNQDTVNQAAELGMRTILWTVDTIDWKNPSKEQILNKIRAKVTAGSMILMHPTESSSGSLESMIQIIKGKGLVLDTVSELLSPKRVPEQKLSNKTPSSLNVH</sequence>
<proteinExistence type="predicted"/>
<dbReference type="CDD" id="cd10950">
    <property type="entry name" value="CE4_BsYlxY_like"/>
    <property type="match status" value="1"/>
</dbReference>